<name>A0AAD3THH8_NEPGR</name>
<organism evidence="2 3">
    <name type="scientific">Nepenthes gracilis</name>
    <name type="common">Slender pitcher plant</name>
    <dbReference type="NCBI Taxonomy" id="150966"/>
    <lineage>
        <taxon>Eukaryota</taxon>
        <taxon>Viridiplantae</taxon>
        <taxon>Streptophyta</taxon>
        <taxon>Embryophyta</taxon>
        <taxon>Tracheophyta</taxon>
        <taxon>Spermatophyta</taxon>
        <taxon>Magnoliopsida</taxon>
        <taxon>eudicotyledons</taxon>
        <taxon>Gunneridae</taxon>
        <taxon>Pentapetalae</taxon>
        <taxon>Caryophyllales</taxon>
        <taxon>Nepenthaceae</taxon>
        <taxon>Nepenthes</taxon>
    </lineage>
</organism>
<keyword evidence="1" id="KW-1133">Transmembrane helix</keyword>
<dbReference type="PANTHER" id="PTHR36396">
    <property type="entry name" value="MALTASE-GLUCOAMYLASE, INTESTINAL PROTEIN"/>
    <property type="match status" value="1"/>
</dbReference>
<sequence>MAEEKEASEAPEPTPQFMEVICGSSGKAKRFAPGVKASFALSLINQKLEPGDPHALYIEAVKEGEEPIIFGPDSVLINYGNGWKLQIAESKGIKKLVDIQGLNPSQSTGRVSQPLIGVEYIGKVLLAFVLIFLLAGIFAIVLENLPRLILFINSSL</sequence>
<dbReference type="EMBL" id="BSYO01000037">
    <property type="protein sequence ID" value="GMH30005.1"/>
    <property type="molecule type" value="Genomic_DNA"/>
</dbReference>
<reference evidence="2" key="1">
    <citation type="submission" date="2023-05" db="EMBL/GenBank/DDBJ databases">
        <title>Nepenthes gracilis genome sequencing.</title>
        <authorList>
            <person name="Fukushima K."/>
        </authorList>
    </citation>
    <scope>NUCLEOTIDE SEQUENCE</scope>
    <source>
        <strain evidence="2">SING2019-196</strain>
    </source>
</reference>
<protein>
    <submittedName>
        <fullName evidence="2">Uncharacterized protein</fullName>
    </submittedName>
</protein>
<dbReference type="PANTHER" id="PTHR36396:SF1">
    <property type="entry name" value="MALTASE-GLUCOAMYLASE, INTESTINAL PROTEIN"/>
    <property type="match status" value="1"/>
</dbReference>
<evidence type="ECO:0000256" key="1">
    <source>
        <dbReference type="SAM" id="Phobius"/>
    </source>
</evidence>
<comment type="caution">
    <text evidence="2">The sequence shown here is derived from an EMBL/GenBank/DDBJ whole genome shotgun (WGS) entry which is preliminary data.</text>
</comment>
<evidence type="ECO:0000313" key="2">
    <source>
        <dbReference type="EMBL" id="GMH30005.1"/>
    </source>
</evidence>
<feature type="transmembrane region" description="Helical" evidence="1">
    <location>
        <begin position="120"/>
        <end position="142"/>
    </location>
</feature>
<gene>
    <name evidence="2" type="ORF">Nepgr_031848</name>
</gene>
<dbReference type="AlphaFoldDB" id="A0AAD3THH8"/>
<evidence type="ECO:0000313" key="3">
    <source>
        <dbReference type="Proteomes" id="UP001279734"/>
    </source>
</evidence>
<proteinExistence type="predicted"/>
<keyword evidence="1" id="KW-0812">Transmembrane</keyword>
<dbReference type="Proteomes" id="UP001279734">
    <property type="component" value="Unassembled WGS sequence"/>
</dbReference>
<accession>A0AAD3THH8</accession>
<keyword evidence="1" id="KW-0472">Membrane</keyword>
<keyword evidence="3" id="KW-1185">Reference proteome</keyword>